<keyword evidence="7" id="KW-0675">Receptor</keyword>
<name>A0A1S3DNG7_DIACI</name>
<evidence type="ECO:0000256" key="6">
    <source>
        <dbReference type="ARBA" id="ARBA00023136"/>
    </source>
</evidence>
<dbReference type="Pfam" id="PF02931">
    <property type="entry name" value="Neur_chan_LBD"/>
    <property type="match status" value="2"/>
</dbReference>
<dbReference type="InterPro" id="IPR006201">
    <property type="entry name" value="Neur_channel"/>
</dbReference>
<dbReference type="GO" id="GO:0022848">
    <property type="term" value="F:acetylcholine-gated monoatomic cation-selective channel activity"/>
    <property type="evidence" value="ECO:0007669"/>
    <property type="project" value="InterPro"/>
</dbReference>
<evidence type="ECO:0000256" key="1">
    <source>
        <dbReference type="ARBA" id="ARBA00022448"/>
    </source>
</evidence>
<evidence type="ECO:0000313" key="14">
    <source>
        <dbReference type="RefSeq" id="XP_008484475.2"/>
    </source>
</evidence>
<evidence type="ECO:0000256" key="11">
    <source>
        <dbReference type="ARBA" id="ARBA00034104"/>
    </source>
</evidence>
<keyword evidence="6" id="KW-0472">Membrane</keyword>
<dbReference type="PROSITE" id="PS00236">
    <property type="entry name" value="NEUROTR_ION_CHANNEL"/>
    <property type="match status" value="1"/>
</dbReference>
<dbReference type="KEGG" id="dci:103521146"/>
<keyword evidence="8" id="KW-0628">Postsynaptic cell membrane</keyword>
<keyword evidence="5" id="KW-0406">Ion transport</keyword>
<feature type="domain" description="Neurotransmitter-gated ion-channel ligand-binding" evidence="12">
    <location>
        <begin position="66"/>
        <end position="116"/>
    </location>
</feature>
<dbReference type="PaxDb" id="121845-A0A1S3DNG7"/>
<keyword evidence="3" id="KW-0812">Transmembrane</keyword>
<feature type="non-terminal residue" evidence="14">
    <location>
        <position position="1"/>
    </location>
</feature>
<evidence type="ECO:0000256" key="2">
    <source>
        <dbReference type="ARBA" id="ARBA00022475"/>
    </source>
</evidence>
<evidence type="ECO:0000256" key="10">
    <source>
        <dbReference type="ARBA" id="ARBA00023303"/>
    </source>
</evidence>
<organism evidence="13 14">
    <name type="scientific">Diaphorina citri</name>
    <name type="common">Asian citrus psyllid</name>
    <dbReference type="NCBI Taxonomy" id="121845"/>
    <lineage>
        <taxon>Eukaryota</taxon>
        <taxon>Metazoa</taxon>
        <taxon>Ecdysozoa</taxon>
        <taxon>Arthropoda</taxon>
        <taxon>Hexapoda</taxon>
        <taxon>Insecta</taxon>
        <taxon>Pterygota</taxon>
        <taxon>Neoptera</taxon>
        <taxon>Paraneoptera</taxon>
        <taxon>Hemiptera</taxon>
        <taxon>Sternorrhyncha</taxon>
        <taxon>Psylloidea</taxon>
        <taxon>Psyllidae</taxon>
        <taxon>Diaphorininae</taxon>
        <taxon>Diaphorina</taxon>
    </lineage>
</organism>
<reference evidence="14" key="1">
    <citation type="submission" date="2025-08" db="UniProtKB">
        <authorList>
            <consortium name="RefSeq"/>
        </authorList>
    </citation>
    <scope>IDENTIFICATION</scope>
</reference>
<dbReference type="Gene3D" id="2.70.170.10">
    <property type="entry name" value="Neurotransmitter-gated ion-channel ligand-binding domain"/>
    <property type="match status" value="2"/>
</dbReference>
<keyword evidence="2" id="KW-1003">Cell membrane</keyword>
<dbReference type="InterPro" id="IPR006202">
    <property type="entry name" value="Neur_chan_lig-bd"/>
</dbReference>
<evidence type="ECO:0000256" key="4">
    <source>
        <dbReference type="ARBA" id="ARBA00023018"/>
    </source>
</evidence>
<dbReference type="SUPFAM" id="SSF63712">
    <property type="entry name" value="Nicotinic receptor ligand binding domain-like"/>
    <property type="match status" value="2"/>
</dbReference>
<dbReference type="InterPro" id="IPR036734">
    <property type="entry name" value="Neur_chan_lig-bd_sf"/>
</dbReference>
<evidence type="ECO:0000256" key="8">
    <source>
        <dbReference type="ARBA" id="ARBA00023257"/>
    </source>
</evidence>
<keyword evidence="9" id="KW-1071">Ligand-gated ion channel</keyword>
<dbReference type="GO" id="GO:0045211">
    <property type="term" value="C:postsynaptic membrane"/>
    <property type="evidence" value="ECO:0007669"/>
    <property type="project" value="UniProtKB-SubCell"/>
</dbReference>
<evidence type="ECO:0000256" key="5">
    <source>
        <dbReference type="ARBA" id="ARBA00023065"/>
    </source>
</evidence>
<dbReference type="InterPro" id="IPR018000">
    <property type="entry name" value="Neurotransmitter_ion_chnl_CS"/>
</dbReference>
<dbReference type="GeneID" id="103521146"/>
<dbReference type="PANTHER" id="PTHR18945">
    <property type="entry name" value="NEUROTRANSMITTER GATED ION CHANNEL"/>
    <property type="match status" value="1"/>
</dbReference>
<sequence>LYNSADAQYNSAVINTNVIVTADGEVTWLSHGIYRSSCDIDVEYFPFDIQSCTMKWASWTYDGYQDEKNQILTTNCWLTQIWVDHHLKWNVSDFQGIKVIRIPYSKVWRPDVILYN</sequence>
<evidence type="ECO:0000259" key="12">
    <source>
        <dbReference type="Pfam" id="PF02931"/>
    </source>
</evidence>
<keyword evidence="13" id="KW-1185">Reference proteome</keyword>
<evidence type="ECO:0000256" key="9">
    <source>
        <dbReference type="ARBA" id="ARBA00023286"/>
    </source>
</evidence>
<evidence type="ECO:0000256" key="7">
    <source>
        <dbReference type="ARBA" id="ARBA00023170"/>
    </source>
</evidence>
<evidence type="ECO:0000256" key="3">
    <source>
        <dbReference type="ARBA" id="ARBA00022692"/>
    </source>
</evidence>
<keyword evidence="1" id="KW-0813">Transport</keyword>
<proteinExistence type="predicted"/>
<comment type="subcellular location">
    <subcellularLocation>
        <location evidence="11">Postsynaptic cell membrane</location>
        <topology evidence="11">Multi-pass membrane protein</topology>
    </subcellularLocation>
</comment>
<dbReference type="AlphaFoldDB" id="A0A1S3DNG7"/>
<feature type="non-terminal residue" evidence="14">
    <location>
        <position position="116"/>
    </location>
</feature>
<gene>
    <name evidence="14" type="primary">LOC103521146</name>
</gene>
<keyword evidence="10" id="KW-0407">Ion channel</keyword>
<evidence type="ECO:0000313" key="13">
    <source>
        <dbReference type="Proteomes" id="UP000079169"/>
    </source>
</evidence>
<protein>
    <submittedName>
        <fullName evidence="14">Neuronal acetylcholine receptor subunit alpha-7-like</fullName>
    </submittedName>
</protein>
<dbReference type="GO" id="GO:0004888">
    <property type="term" value="F:transmembrane signaling receptor activity"/>
    <property type="evidence" value="ECO:0007669"/>
    <property type="project" value="InterPro"/>
</dbReference>
<dbReference type="Proteomes" id="UP000079169">
    <property type="component" value="Unplaced"/>
</dbReference>
<feature type="domain" description="Neurotransmitter-gated ion-channel ligand-binding" evidence="12">
    <location>
        <begin position="1"/>
        <end position="63"/>
    </location>
</feature>
<keyword evidence="4" id="KW-0770">Synapse</keyword>
<dbReference type="RefSeq" id="XP_008484475.2">
    <property type="nucleotide sequence ID" value="XM_008486253.2"/>
</dbReference>
<dbReference type="InterPro" id="IPR002394">
    <property type="entry name" value="Nicotinic_acetylcholine_rcpt"/>
</dbReference>
<accession>A0A1S3DNG7</accession>
<dbReference type="PRINTS" id="PR00254">
    <property type="entry name" value="NICOTINICR"/>
</dbReference>
<dbReference type="STRING" id="121845.A0A1S3DNG7"/>